<dbReference type="Pfam" id="PF00657">
    <property type="entry name" value="Lipase_GDSL"/>
    <property type="match status" value="1"/>
</dbReference>
<evidence type="ECO:0000256" key="1">
    <source>
        <dbReference type="ARBA" id="ARBA00008668"/>
    </source>
</evidence>
<dbReference type="GO" id="GO:0016298">
    <property type="term" value="F:lipase activity"/>
    <property type="evidence" value="ECO:0007669"/>
    <property type="project" value="InterPro"/>
</dbReference>
<dbReference type="AlphaFoldDB" id="A0A3P6BUB6"/>
<accession>A0A3P6BUB6</accession>
<dbReference type="EMBL" id="LR031873">
    <property type="protein sequence ID" value="VDD09393.1"/>
    <property type="molecule type" value="Genomic_DNA"/>
</dbReference>
<dbReference type="InterPro" id="IPR035669">
    <property type="entry name" value="SGNH_plant_lipase-like"/>
</dbReference>
<dbReference type="GO" id="GO:0006629">
    <property type="term" value="P:lipid metabolic process"/>
    <property type="evidence" value="ECO:0007669"/>
    <property type="project" value="InterPro"/>
</dbReference>
<dbReference type="InterPro" id="IPR001087">
    <property type="entry name" value="GDSL"/>
</dbReference>
<dbReference type="SUPFAM" id="SSF52266">
    <property type="entry name" value="SGNH hydrolase"/>
    <property type="match status" value="1"/>
</dbReference>
<gene>
    <name evidence="3" type="ORF">BOLC4T24844H</name>
</gene>
<dbReference type="InterPro" id="IPR050592">
    <property type="entry name" value="GDSL_lipolytic_enzyme"/>
</dbReference>
<feature type="chain" id="PRO_5018157269" evidence="2">
    <location>
        <begin position="26"/>
        <end position="360"/>
    </location>
</feature>
<dbReference type="PANTHER" id="PTHR45642:SF55">
    <property type="entry name" value="GDSL ESTERASE_LIPASE EXL4-RELATED"/>
    <property type="match status" value="1"/>
</dbReference>
<feature type="signal peptide" evidence="2">
    <location>
        <begin position="1"/>
        <end position="25"/>
    </location>
</feature>
<keyword evidence="2" id="KW-0732">Signal</keyword>
<proteinExistence type="inferred from homology"/>
<dbReference type="InterPro" id="IPR008265">
    <property type="entry name" value="Lipase_GDSL_AS"/>
</dbReference>
<dbReference type="Gene3D" id="3.40.50.1110">
    <property type="entry name" value="SGNH hydrolase"/>
    <property type="match status" value="1"/>
</dbReference>
<sequence>MLNVSRKKILVLAFISIYFLSTVAANGSFPALLAFGDSILDTGNNNFLLTFMKGNIWPYGRSYTMKLPTGRFGNGRVFSDVIANINVIIQHYIFLFFWVVAAEGLGIKKTLPAARKVFIAPSDLKTGVCFASGGAGVDPVTSRLMRVLKPGDQISDYKKYIMKLKVVAPTQASSIIANAVYLVSQGNNDIGISFFMTRSALMRGIVTRGMYTTKLTGWNKQFMKQIYDQGARKFAVMGVIPLGCLPMTRIVGRCNLFANILAEDYNGKLRNGVKTWPNEAGFRGSKFVYVDMFNTLMDVIKNYRKYGFSNANNGCCCMPTAIIPCPNPHNHVFYDFVHPSEKAYKTISKKLVQDIKKGLA</sequence>
<dbReference type="PANTHER" id="PTHR45642">
    <property type="entry name" value="GDSL ESTERASE/LIPASE EXL3"/>
    <property type="match status" value="1"/>
</dbReference>
<reference evidence="3" key="1">
    <citation type="submission" date="2018-11" db="EMBL/GenBank/DDBJ databases">
        <authorList>
            <consortium name="Genoscope - CEA"/>
            <person name="William W."/>
        </authorList>
    </citation>
    <scope>NUCLEOTIDE SEQUENCE</scope>
</reference>
<protein>
    <submittedName>
        <fullName evidence="3">Uncharacterized protein</fullName>
    </submittedName>
</protein>
<dbReference type="GO" id="GO:0005576">
    <property type="term" value="C:extracellular region"/>
    <property type="evidence" value="ECO:0007669"/>
    <property type="project" value="TreeGrafter"/>
</dbReference>
<evidence type="ECO:0000256" key="2">
    <source>
        <dbReference type="SAM" id="SignalP"/>
    </source>
</evidence>
<dbReference type="PROSITE" id="PS01098">
    <property type="entry name" value="LIPASE_GDSL_SER"/>
    <property type="match status" value="1"/>
</dbReference>
<name>A0A3P6BUB6_BRAOL</name>
<dbReference type="InterPro" id="IPR036514">
    <property type="entry name" value="SGNH_hydro_sf"/>
</dbReference>
<evidence type="ECO:0000313" key="3">
    <source>
        <dbReference type="EMBL" id="VDD09393.1"/>
    </source>
</evidence>
<comment type="similarity">
    <text evidence="1">Belongs to the 'GDSL' lipolytic enzyme family.</text>
</comment>
<organism evidence="3">
    <name type="scientific">Brassica oleracea</name>
    <name type="common">Wild cabbage</name>
    <dbReference type="NCBI Taxonomy" id="3712"/>
    <lineage>
        <taxon>Eukaryota</taxon>
        <taxon>Viridiplantae</taxon>
        <taxon>Streptophyta</taxon>
        <taxon>Embryophyta</taxon>
        <taxon>Tracheophyta</taxon>
        <taxon>Spermatophyta</taxon>
        <taxon>Magnoliopsida</taxon>
        <taxon>eudicotyledons</taxon>
        <taxon>Gunneridae</taxon>
        <taxon>Pentapetalae</taxon>
        <taxon>rosids</taxon>
        <taxon>malvids</taxon>
        <taxon>Brassicales</taxon>
        <taxon>Brassicaceae</taxon>
        <taxon>Brassiceae</taxon>
        <taxon>Brassica</taxon>
    </lineage>
</organism>
<dbReference type="CDD" id="cd01837">
    <property type="entry name" value="SGNH_plant_lipase_like"/>
    <property type="match status" value="1"/>
</dbReference>